<dbReference type="AlphaFoldDB" id="M3EH82"/>
<name>M3EH82_9LEPT</name>
<proteinExistence type="predicted"/>
<protein>
    <submittedName>
        <fullName evidence="1">Uncharacterized protein</fullName>
    </submittedName>
</protein>
<evidence type="ECO:0000313" key="1">
    <source>
        <dbReference type="EMBL" id="EMF80413.1"/>
    </source>
</evidence>
<dbReference type="EMBL" id="AHOR02000057">
    <property type="protein sequence ID" value="EMF80413.1"/>
    <property type="molecule type" value="Genomic_DNA"/>
</dbReference>
<gene>
    <name evidence="1" type="ORF">LEP1GSC188_4664</name>
</gene>
<comment type="caution">
    <text evidence="1">The sequence shown here is derived from an EMBL/GenBank/DDBJ whole genome shotgun (WGS) entry which is preliminary data.</text>
</comment>
<sequence>MFAVIVTSQGFRSILNDIDMKIATYLKNFFHIHRMPKCMHRHDCTNNSSRRNIDTLFVPNFGNGNKVTSQRLRVNPQGSFLAVYKMRNRIAISNRIRCRDKGQRGNQYFIVSPHLRQLQSNMKRSCPINDCYRVFCSCISSQVLFKLIYKFSNRRNKTSIDALLYVLPFVSGKGWLMKSNSKRTDYISDRL</sequence>
<organism evidence="1 2">
    <name type="scientific">Leptospira weilii serovar Topaz str. LT2116</name>
    <dbReference type="NCBI Taxonomy" id="1088540"/>
    <lineage>
        <taxon>Bacteria</taxon>
        <taxon>Pseudomonadati</taxon>
        <taxon>Spirochaetota</taxon>
        <taxon>Spirochaetia</taxon>
        <taxon>Leptospirales</taxon>
        <taxon>Leptospiraceae</taxon>
        <taxon>Leptospira</taxon>
    </lineage>
</organism>
<evidence type="ECO:0000313" key="2">
    <source>
        <dbReference type="Proteomes" id="UP000011770"/>
    </source>
</evidence>
<reference evidence="1 2" key="1">
    <citation type="submission" date="2013-01" db="EMBL/GenBank/DDBJ databases">
        <authorList>
            <person name="Harkins D.M."/>
            <person name="Durkin A.S."/>
            <person name="Brinkac L.M."/>
            <person name="Haft D.H."/>
            <person name="Selengut J.D."/>
            <person name="Sanka R."/>
            <person name="DePew J."/>
            <person name="Purushe J."/>
            <person name="Tulsiani S.M."/>
            <person name="Graham G.C."/>
            <person name="Burns M.-A."/>
            <person name="Dohnt M.F."/>
            <person name="Smythe L.D."/>
            <person name="McKay D.B."/>
            <person name="Craig S.B."/>
            <person name="Vinetz J.M."/>
            <person name="Sutton G.G."/>
            <person name="Nierman W.C."/>
            <person name="Fouts D.E."/>
        </authorList>
    </citation>
    <scope>NUCLEOTIDE SEQUENCE [LARGE SCALE GENOMIC DNA]</scope>
    <source>
        <strain evidence="1 2">LT2116</strain>
    </source>
</reference>
<accession>M3EH82</accession>
<dbReference type="Proteomes" id="UP000011770">
    <property type="component" value="Unassembled WGS sequence"/>
</dbReference>